<reference evidence="1" key="1">
    <citation type="submission" date="2018-06" db="EMBL/GenBank/DDBJ databases">
        <authorList>
            <person name="Zhirakovskaya E."/>
        </authorList>
    </citation>
    <scope>NUCLEOTIDE SEQUENCE</scope>
</reference>
<dbReference type="AlphaFoldDB" id="A0A3B0S3B0"/>
<gene>
    <name evidence="1" type="ORF">MNBD_ALPHA04-670</name>
</gene>
<organism evidence="1">
    <name type="scientific">hydrothermal vent metagenome</name>
    <dbReference type="NCBI Taxonomy" id="652676"/>
    <lineage>
        <taxon>unclassified sequences</taxon>
        <taxon>metagenomes</taxon>
        <taxon>ecological metagenomes</taxon>
    </lineage>
</organism>
<sequence length="107" mass="10847">MTHSNEVEQLNGSRKHGNSEVLKNSFAKILLLSASSLSLKSLVSLSAAALPALALTAPTIAHAQPASTAAVGDQLIDPVTGEKLAVIAVLDGAVLVEGNLLVITNPA</sequence>
<name>A0A3B0S3B0_9ZZZZ</name>
<accession>A0A3B0S3B0</accession>
<feature type="non-terminal residue" evidence="1">
    <location>
        <position position="107"/>
    </location>
</feature>
<protein>
    <submittedName>
        <fullName evidence="1">Uncharacterized protein</fullName>
    </submittedName>
</protein>
<evidence type="ECO:0000313" key="1">
    <source>
        <dbReference type="EMBL" id="VAV98292.1"/>
    </source>
</evidence>
<proteinExistence type="predicted"/>
<dbReference type="EMBL" id="UOEF01000266">
    <property type="protein sequence ID" value="VAV98292.1"/>
    <property type="molecule type" value="Genomic_DNA"/>
</dbReference>